<dbReference type="CDD" id="cd01171">
    <property type="entry name" value="YXKO-related"/>
    <property type="match status" value="1"/>
</dbReference>
<dbReference type="HAMAP" id="MF_01966">
    <property type="entry name" value="NADHX_epimerase"/>
    <property type="match status" value="1"/>
</dbReference>
<dbReference type="RefSeq" id="WP_151159015.1">
    <property type="nucleotide sequence ID" value="NZ_JACHIL010000002.1"/>
</dbReference>
<gene>
    <name evidence="17" type="primary">nnrD</name>
    <name evidence="18" type="synonym">nnrE</name>
    <name evidence="22" type="ORF">HNQ68_001769</name>
</gene>
<feature type="binding site" evidence="17">
    <location>
        <position position="442"/>
    </location>
    <ligand>
        <name>AMP</name>
        <dbReference type="ChEBI" id="CHEBI:456215"/>
    </ligand>
</feature>
<dbReference type="GO" id="GO:0046496">
    <property type="term" value="P:nicotinamide nucleotide metabolic process"/>
    <property type="evidence" value="ECO:0007669"/>
    <property type="project" value="UniProtKB-UniRule"/>
</dbReference>
<keyword evidence="11 18" id="KW-0413">Isomerase</keyword>
<dbReference type="Pfam" id="PF03853">
    <property type="entry name" value="YjeF_N"/>
    <property type="match status" value="1"/>
</dbReference>
<dbReference type="PIRSF" id="PIRSF017184">
    <property type="entry name" value="Nnr"/>
    <property type="match status" value="1"/>
</dbReference>
<evidence type="ECO:0000313" key="23">
    <source>
        <dbReference type="Proteomes" id="UP000531231"/>
    </source>
</evidence>
<feature type="binding site" evidence="17">
    <location>
        <position position="254"/>
    </location>
    <ligand>
        <name>(6S)-NADPHX</name>
        <dbReference type="ChEBI" id="CHEBI:64076"/>
    </ligand>
</feature>
<dbReference type="Gene3D" id="3.40.1190.20">
    <property type="match status" value="1"/>
</dbReference>
<dbReference type="SUPFAM" id="SSF53613">
    <property type="entry name" value="Ribokinase-like"/>
    <property type="match status" value="1"/>
</dbReference>
<evidence type="ECO:0000256" key="14">
    <source>
        <dbReference type="ARBA" id="ARBA00025153"/>
    </source>
</evidence>
<evidence type="ECO:0000256" key="1">
    <source>
        <dbReference type="ARBA" id="ARBA00000013"/>
    </source>
</evidence>
<comment type="catalytic activity">
    <reaction evidence="2 18 19">
        <text>(6R)-NADPHX = (6S)-NADPHX</text>
        <dbReference type="Rhea" id="RHEA:32227"/>
        <dbReference type="ChEBI" id="CHEBI:64076"/>
        <dbReference type="ChEBI" id="CHEBI:64077"/>
        <dbReference type="EC" id="5.1.99.6"/>
    </reaction>
</comment>
<dbReference type="PANTHER" id="PTHR12592">
    <property type="entry name" value="ATP-DEPENDENT (S)-NAD(P)H-HYDRATE DEHYDRATASE FAMILY MEMBER"/>
    <property type="match status" value="1"/>
</dbReference>
<keyword evidence="10 17" id="KW-0520">NAD</keyword>
<dbReference type="InterPro" id="IPR017953">
    <property type="entry name" value="Carbohydrate_kinase_pred_CS"/>
</dbReference>
<feature type="binding site" evidence="18">
    <location>
        <position position="155"/>
    </location>
    <ligand>
        <name>K(+)</name>
        <dbReference type="ChEBI" id="CHEBI:29103"/>
    </ligand>
</feature>
<dbReference type="PANTHER" id="PTHR12592:SF0">
    <property type="entry name" value="ATP-DEPENDENT (S)-NAD(P)H-HYDRATE DEHYDRATASE"/>
    <property type="match status" value="1"/>
</dbReference>
<evidence type="ECO:0000256" key="6">
    <source>
        <dbReference type="ARBA" id="ARBA00022741"/>
    </source>
</evidence>
<comment type="similarity">
    <text evidence="18">Belongs to the NnrE/AIBP family.</text>
</comment>
<keyword evidence="22" id="KW-0418">Kinase</keyword>
<feature type="binding site" evidence="17">
    <location>
        <begin position="413"/>
        <end position="417"/>
    </location>
    <ligand>
        <name>AMP</name>
        <dbReference type="ChEBI" id="CHEBI:456215"/>
    </ligand>
</feature>
<feature type="binding site" evidence="18">
    <location>
        <position position="152"/>
    </location>
    <ligand>
        <name>(6S)-NADPHX</name>
        <dbReference type="ChEBI" id="CHEBI:64076"/>
    </ligand>
</feature>
<dbReference type="GO" id="GO:0046872">
    <property type="term" value="F:metal ion binding"/>
    <property type="evidence" value="ECO:0007669"/>
    <property type="project" value="UniProtKB-UniRule"/>
</dbReference>
<dbReference type="EMBL" id="JACHIL010000002">
    <property type="protein sequence ID" value="MBB5091245.1"/>
    <property type="molecule type" value="Genomic_DNA"/>
</dbReference>
<comment type="catalytic activity">
    <reaction evidence="15 17 19">
        <text>(6S)-NADHX + ADP = AMP + phosphate + NADH + H(+)</text>
        <dbReference type="Rhea" id="RHEA:32223"/>
        <dbReference type="ChEBI" id="CHEBI:15378"/>
        <dbReference type="ChEBI" id="CHEBI:43474"/>
        <dbReference type="ChEBI" id="CHEBI:57945"/>
        <dbReference type="ChEBI" id="CHEBI:64074"/>
        <dbReference type="ChEBI" id="CHEBI:456215"/>
        <dbReference type="ChEBI" id="CHEBI:456216"/>
        <dbReference type="EC" id="4.2.1.136"/>
    </reaction>
</comment>
<sequence length="513" mass="53947">MELLTPEEMGQADRITIAGGIAGYHLMQRAGQAVFEEIVRFWPDARSVAVLCGSGNNGGDGYVVAKLLKAAGISVACFYTEQPKTNSDAALAYADYVSLGGQVLPLHHFIPEDYSLVVDALLGAGLVRDVSGELTTCITRLNMSGISVCAIDLPSGVSGLDGQIKGAAVQAQHTVTFFRKKPGHLLQPGRELCGEVHVRDISIEDTVFETIPVRLYENLPELWCDALPVTLVNAHKFTRGHVGVFSGGMMSTGAARLSAAASARAGAGLVTMIAPPDALPVHAAHLTGTMLYPLGETVDVLNFIKARKVKTVVLGPAFGDVPRARDLVCALLAEYADETGLKTLVLDADGITAFKDPPQILFAAAERSGCSLVLTPHEGEFQRLFGGLVTDSQSKVEKARLAAQLSHSVVIYKGADTVIAAPDGRAAINSNGNALLATAGSGDVLTGIIAGLCAQDMPVFEAACAAVWIHAETANCFAEEAPVGLIAEDMPDLIVKVWARLAKMVCSQMTAYP</sequence>
<name>A0A7W8ENA5_9HYPH</name>
<evidence type="ECO:0000256" key="10">
    <source>
        <dbReference type="ARBA" id="ARBA00023027"/>
    </source>
</evidence>
<keyword evidence="9 18" id="KW-0630">Potassium</keyword>
<comment type="catalytic activity">
    <reaction evidence="1 18 19">
        <text>(6R)-NADHX = (6S)-NADHX</text>
        <dbReference type="Rhea" id="RHEA:32215"/>
        <dbReference type="ChEBI" id="CHEBI:64074"/>
        <dbReference type="ChEBI" id="CHEBI:64075"/>
        <dbReference type="EC" id="5.1.99.6"/>
    </reaction>
</comment>
<dbReference type="Pfam" id="PF01256">
    <property type="entry name" value="Carb_kinase"/>
    <property type="match status" value="1"/>
</dbReference>
<dbReference type="Gene3D" id="3.40.50.10260">
    <property type="entry name" value="YjeF N-terminal domain"/>
    <property type="match status" value="1"/>
</dbReference>
<evidence type="ECO:0000313" key="22">
    <source>
        <dbReference type="EMBL" id="MBB5091245.1"/>
    </source>
</evidence>
<dbReference type="EC" id="5.1.99.6" evidence="19"/>
<dbReference type="PROSITE" id="PS01050">
    <property type="entry name" value="YJEF_C_2"/>
    <property type="match status" value="1"/>
</dbReference>
<comment type="function">
    <text evidence="14 19">Bifunctional enzyme that catalyzes the epimerization of the S- and R-forms of NAD(P)HX and the dehydration of the S-form of NAD(P)HX at the expense of ADP, which is converted to AMP. This allows the repair of both epimers of NAD(P)HX, a damaged form of NAD(P)H that is a result of enzymatic or heat-dependent hydration.</text>
</comment>
<proteinExistence type="inferred from homology"/>
<evidence type="ECO:0000259" key="21">
    <source>
        <dbReference type="PROSITE" id="PS51385"/>
    </source>
</evidence>
<keyword evidence="5 18" id="KW-0479">Metal-binding</keyword>
<comment type="subunit">
    <text evidence="17">Homotetramer.</text>
</comment>
<dbReference type="Proteomes" id="UP000531231">
    <property type="component" value="Unassembled WGS sequence"/>
</dbReference>
<dbReference type="GO" id="GO:0052855">
    <property type="term" value="F:ADP-dependent NAD(P)H-hydrate dehydratase activity"/>
    <property type="evidence" value="ECO:0007669"/>
    <property type="project" value="UniProtKB-UniRule"/>
</dbReference>
<evidence type="ECO:0000256" key="7">
    <source>
        <dbReference type="ARBA" id="ARBA00022840"/>
    </source>
</evidence>
<evidence type="ECO:0000256" key="19">
    <source>
        <dbReference type="PIRNR" id="PIRNR017184"/>
    </source>
</evidence>
<evidence type="ECO:0000256" key="16">
    <source>
        <dbReference type="ARBA" id="ARBA00049209"/>
    </source>
</evidence>
<comment type="similarity">
    <text evidence="17">Belongs to the NnrD/CARKD family.</text>
</comment>
<dbReference type="GO" id="GO:0052856">
    <property type="term" value="F:NAD(P)HX epimerase activity"/>
    <property type="evidence" value="ECO:0007669"/>
    <property type="project" value="UniProtKB-UniRule"/>
</dbReference>
<dbReference type="InterPro" id="IPR036652">
    <property type="entry name" value="YjeF_N_dom_sf"/>
</dbReference>
<protein>
    <recommendedName>
        <fullName evidence="19">Bifunctional NAD(P)H-hydrate repair enzyme</fullName>
    </recommendedName>
    <alternativeName>
        <fullName evidence="19">Nicotinamide nucleotide repair protein</fullName>
    </alternativeName>
    <domain>
        <recommendedName>
            <fullName evidence="19">ADP-dependent (S)-NAD(P)H-hydrate dehydratase</fullName>
            <ecNumber evidence="19">4.2.1.136</ecNumber>
        </recommendedName>
        <alternativeName>
            <fullName evidence="19">ADP-dependent NAD(P)HX dehydratase</fullName>
        </alternativeName>
    </domain>
    <domain>
        <recommendedName>
            <fullName evidence="19">NAD(P)H-hydrate epimerase</fullName>
            <ecNumber evidence="19">5.1.99.6</ecNumber>
        </recommendedName>
    </domain>
</protein>
<comment type="similarity">
    <text evidence="4 19">In the C-terminal section; belongs to the NnrD/CARKD family.</text>
</comment>
<dbReference type="SUPFAM" id="SSF64153">
    <property type="entry name" value="YjeF N-terminal domain-like"/>
    <property type="match status" value="1"/>
</dbReference>
<evidence type="ECO:0000256" key="3">
    <source>
        <dbReference type="ARBA" id="ARBA00006001"/>
    </source>
</evidence>
<dbReference type="PROSITE" id="PS51385">
    <property type="entry name" value="YJEF_N"/>
    <property type="match status" value="1"/>
</dbReference>
<evidence type="ECO:0000256" key="18">
    <source>
        <dbReference type="HAMAP-Rule" id="MF_01966"/>
    </source>
</evidence>
<comment type="function">
    <text evidence="17">Catalyzes the dehydration of the S-form of NAD(P)HX at the expense of ADP, which is converted to AMP. Together with NAD(P)HX epimerase, which catalyzes the epimerization of the S- and R-forms, the enzyme allows the repair of both epimers of NAD(P)HX, a damaged form of NAD(P)H that is a result of enzymatic or heat-dependent hydration.</text>
</comment>
<accession>A0A7W8ENA5</accession>
<dbReference type="InterPro" id="IPR004443">
    <property type="entry name" value="YjeF_N_dom"/>
</dbReference>
<comment type="cofactor">
    <cofactor evidence="18 19">
        <name>K(+)</name>
        <dbReference type="ChEBI" id="CHEBI:29103"/>
    </cofactor>
    <text evidence="18 19">Binds 1 potassium ion per subunit.</text>
</comment>
<dbReference type="GO" id="GO:0110051">
    <property type="term" value="P:metabolite repair"/>
    <property type="evidence" value="ECO:0007669"/>
    <property type="project" value="TreeGrafter"/>
</dbReference>
<keyword evidence="23" id="KW-1185">Reference proteome</keyword>
<comment type="caution">
    <text evidence="22">The sequence shown here is derived from an EMBL/GenBank/DDBJ whole genome shotgun (WGS) entry which is preliminary data.</text>
</comment>
<dbReference type="HAMAP" id="MF_01965">
    <property type="entry name" value="NADHX_dehydratase"/>
    <property type="match status" value="1"/>
</dbReference>
<reference evidence="22 23" key="1">
    <citation type="submission" date="2020-08" db="EMBL/GenBank/DDBJ databases">
        <title>Genomic Encyclopedia of Type Strains, Phase IV (KMG-IV): sequencing the most valuable type-strain genomes for metagenomic binning, comparative biology and taxonomic classification.</title>
        <authorList>
            <person name="Goeker M."/>
        </authorList>
    </citation>
    <scope>NUCLEOTIDE SEQUENCE [LARGE SCALE GENOMIC DNA]</scope>
    <source>
        <strain evidence="22 23">DSM 25620</strain>
    </source>
</reference>
<evidence type="ECO:0000256" key="5">
    <source>
        <dbReference type="ARBA" id="ARBA00022723"/>
    </source>
</evidence>
<evidence type="ECO:0000256" key="17">
    <source>
        <dbReference type="HAMAP-Rule" id="MF_01965"/>
    </source>
</evidence>
<feature type="binding site" evidence="17">
    <location>
        <position position="377"/>
    </location>
    <ligand>
        <name>(6S)-NADPHX</name>
        <dbReference type="ChEBI" id="CHEBI:64076"/>
    </ligand>
</feature>
<organism evidence="22 23">
    <name type="scientific">Pseudochrobactrum saccharolyticum</name>
    <dbReference type="NCBI Taxonomy" id="354352"/>
    <lineage>
        <taxon>Bacteria</taxon>
        <taxon>Pseudomonadati</taxon>
        <taxon>Pseudomonadota</taxon>
        <taxon>Alphaproteobacteria</taxon>
        <taxon>Hyphomicrobiales</taxon>
        <taxon>Brucellaceae</taxon>
        <taxon>Pseudochrobactrum</taxon>
    </lineage>
</organism>
<dbReference type="InterPro" id="IPR029056">
    <property type="entry name" value="Ribokinase-like"/>
</dbReference>
<evidence type="ECO:0000256" key="2">
    <source>
        <dbReference type="ARBA" id="ARBA00000909"/>
    </source>
</evidence>
<feature type="domain" description="YjeF C-terminal" evidence="20">
    <location>
        <begin position="219"/>
        <end position="501"/>
    </location>
</feature>
<dbReference type="NCBIfam" id="TIGR00197">
    <property type="entry name" value="yjeF_nterm"/>
    <property type="match status" value="1"/>
</dbReference>
<feature type="binding site" evidence="18">
    <location>
        <position position="119"/>
    </location>
    <ligand>
        <name>K(+)</name>
        <dbReference type="ChEBI" id="CHEBI:29103"/>
    </ligand>
</feature>
<dbReference type="InterPro" id="IPR000631">
    <property type="entry name" value="CARKD"/>
</dbReference>
<evidence type="ECO:0000256" key="8">
    <source>
        <dbReference type="ARBA" id="ARBA00022857"/>
    </source>
</evidence>
<keyword evidence="12 17" id="KW-0456">Lyase</keyword>
<comment type="catalytic activity">
    <reaction evidence="16 17 19">
        <text>(6S)-NADPHX + ADP = AMP + phosphate + NADPH + H(+)</text>
        <dbReference type="Rhea" id="RHEA:32235"/>
        <dbReference type="ChEBI" id="CHEBI:15378"/>
        <dbReference type="ChEBI" id="CHEBI:43474"/>
        <dbReference type="ChEBI" id="CHEBI:57783"/>
        <dbReference type="ChEBI" id="CHEBI:64076"/>
        <dbReference type="ChEBI" id="CHEBI:456215"/>
        <dbReference type="ChEBI" id="CHEBI:456216"/>
        <dbReference type="EC" id="4.2.1.136"/>
    </reaction>
</comment>
<dbReference type="AlphaFoldDB" id="A0A7W8ENA5"/>
<keyword evidence="8 17" id="KW-0521">NADP</keyword>
<evidence type="ECO:0000259" key="20">
    <source>
        <dbReference type="PROSITE" id="PS51383"/>
    </source>
</evidence>
<evidence type="ECO:0000256" key="12">
    <source>
        <dbReference type="ARBA" id="ARBA00023239"/>
    </source>
</evidence>
<evidence type="ECO:0000256" key="13">
    <source>
        <dbReference type="ARBA" id="ARBA00023268"/>
    </source>
</evidence>
<keyword evidence="13" id="KW-0511">Multifunctional enzyme</keyword>
<dbReference type="InterPro" id="IPR030677">
    <property type="entry name" value="Nnr"/>
</dbReference>
<comment type="similarity">
    <text evidence="3 19">In the N-terminal section; belongs to the NnrE/AIBP family.</text>
</comment>
<evidence type="ECO:0000256" key="15">
    <source>
        <dbReference type="ARBA" id="ARBA00048238"/>
    </source>
</evidence>
<evidence type="ECO:0000256" key="4">
    <source>
        <dbReference type="ARBA" id="ARBA00009524"/>
    </source>
</evidence>
<dbReference type="GO" id="GO:0016301">
    <property type="term" value="F:kinase activity"/>
    <property type="evidence" value="ECO:0007669"/>
    <property type="project" value="UniProtKB-KW"/>
</dbReference>
<dbReference type="GO" id="GO:0005524">
    <property type="term" value="F:ATP binding"/>
    <property type="evidence" value="ECO:0007669"/>
    <property type="project" value="UniProtKB-UniRule"/>
</dbReference>
<feature type="domain" description="YjeF N-terminal" evidence="21">
    <location>
        <begin position="9"/>
        <end position="209"/>
    </location>
</feature>
<feature type="binding site" evidence="17">
    <location>
        <position position="443"/>
    </location>
    <ligand>
        <name>(6S)-NADPHX</name>
        <dbReference type="ChEBI" id="CHEBI:64076"/>
    </ligand>
</feature>
<dbReference type="EC" id="4.2.1.136" evidence="19"/>
<feature type="binding site" evidence="18">
    <location>
        <begin position="56"/>
        <end position="60"/>
    </location>
    <ligand>
        <name>(6S)-NADPHX</name>
        <dbReference type="ChEBI" id="CHEBI:64076"/>
    </ligand>
</feature>
<feature type="binding site" evidence="18">
    <location>
        <begin position="123"/>
        <end position="129"/>
    </location>
    <ligand>
        <name>(6S)-NADPHX</name>
        <dbReference type="ChEBI" id="CHEBI:64076"/>
    </ligand>
</feature>
<evidence type="ECO:0000256" key="11">
    <source>
        <dbReference type="ARBA" id="ARBA00023235"/>
    </source>
</evidence>
<dbReference type="NCBIfam" id="TIGR00196">
    <property type="entry name" value="yjeF_cterm"/>
    <property type="match status" value="1"/>
</dbReference>
<keyword evidence="6 17" id="KW-0547">Nucleotide-binding</keyword>
<keyword evidence="22" id="KW-0808">Transferase</keyword>
<comment type="caution">
    <text evidence="17">Lacks conserved residue(s) required for the propagation of feature annotation.</text>
</comment>
<feature type="binding site" evidence="18">
    <location>
        <position position="57"/>
    </location>
    <ligand>
        <name>K(+)</name>
        <dbReference type="ChEBI" id="CHEBI:29103"/>
    </ligand>
</feature>
<comment type="function">
    <text evidence="18">Catalyzes the epimerization of the S- and R-forms of NAD(P)HX, a damaged form of NAD(P)H that is a result of enzymatic or heat-dependent hydration. This is a prerequisite for the S-specific NAD(P)H-hydrate dehydratase to allow the repair of both epimers of NAD(P)HX.</text>
</comment>
<evidence type="ECO:0000256" key="9">
    <source>
        <dbReference type="ARBA" id="ARBA00022958"/>
    </source>
</evidence>
<keyword evidence="7 17" id="KW-0067">ATP-binding</keyword>
<comment type="cofactor">
    <cofactor evidence="17">
        <name>Mg(2+)</name>
        <dbReference type="ChEBI" id="CHEBI:18420"/>
    </cofactor>
</comment>
<dbReference type="PROSITE" id="PS51383">
    <property type="entry name" value="YJEF_C_3"/>
    <property type="match status" value="1"/>
</dbReference>